<dbReference type="Gene3D" id="3.40.50.2000">
    <property type="entry name" value="Glycogen Phosphorylase B"/>
    <property type="match status" value="2"/>
</dbReference>
<keyword evidence="3" id="KW-0808">Transferase</keyword>
<evidence type="ECO:0000256" key="2">
    <source>
        <dbReference type="ARBA" id="ARBA00022676"/>
    </source>
</evidence>
<reference evidence="6" key="1">
    <citation type="submission" date="2022-03" db="EMBL/GenBank/DDBJ databases">
        <title>Streptomyces 7R015 and 7R016 isolated from Barleria lupulina in Thailand.</title>
        <authorList>
            <person name="Kanchanasin P."/>
            <person name="Phongsopitanun W."/>
            <person name="Tanasupawat S."/>
        </authorList>
    </citation>
    <scope>NUCLEOTIDE SEQUENCE</scope>
    <source>
        <strain evidence="6">7R016</strain>
    </source>
</reference>
<dbReference type="PANTHER" id="PTHR48050:SF13">
    <property type="entry name" value="STEROL 3-BETA-GLUCOSYLTRANSFERASE UGT80A2"/>
    <property type="match status" value="1"/>
</dbReference>
<dbReference type="Pfam" id="PF21036">
    <property type="entry name" value="EryCIII-like_N"/>
    <property type="match status" value="1"/>
</dbReference>
<evidence type="ECO:0000313" key="6">
    <source>
        <dbReference type="EMBL" id="MCI3239731.1"/>
    </source>
</evidence>
<evidence type="ECO:0000259" key="4">
    <source>
        <dbReference type="Pfam" id="PF06722"/>
    </source>
</evidence>
<organism evidence="6 7">
    <name type="scientific">Streptomyces spinosisporus</name>
    <dbReference type="NCBI Taxonomy" id="2927582"/>
    <lineage>
        <taxon>Bacteria</taxon>
        <taxon>Bacillati</taxon>
        <taxon>Actinomycetota</taxon>
        <taxon>Actinomycetes</taxon>
        <taxon>Kitasatosporales</taxon>
        <taxon>Streptomycetaceae</taxon>
        <taxon>Streptomyces</taxon>
    </lineage>
</organism>
<dbReference type="EMBL" id="JALDAX010000003">
    <property type="protein sequence ID" value="MCI3239731.1"/>
    <property type="molecule type" value="Genomic_DNA"/>
</dbReference>
<dbReference type="RefSeq" id="WP_242708959.1">
    <property type="nucleotide sequence ID" value="NZ_JALDAX010000003.1"/>
</dbReference>
<feature type="domain" description="Erythromycin biosynthesis protein CIII-like N-terminal" evidence="5">
    <location>
        <begin position="21"/>
        <end position="224"/>
    </location>
</feature>
<accession>A0ABS9XCF3</accession>
<feature type="domain" description="Erythromycin biosynthesis protein CIII-like C-terminal" evidence="4">
    <location>
        <begin position="243"/>
        <end position="388"/>
    </location>
</feature>
<dbReference type="Pfam" id="PF06722">
    <property type="entry name" value="EryCIII-like_C"/>
    <property type="match status" value="1"/>
</dbReference>
<dbReference type="InterPro" id="IPR050426">
    <property type="entry name" value="Glycosyltransferase_28"/>
</dbReference>
<proteinExistence type="inferred from homology"/>
<dbReference type="SUPFAM" id="SSF53756">
    <property type="entry name" value="UDP-Glycosyltransferase/glycogen phosphorylase"/>
    <property type="match status" value="1"/>
</dbReference>
<comment type="similarity">
    <text evidence="1">Belongs to the glycosyltransferase 28 family.</text>
</comment>
<dbReference type="InterPro" id="IPR048284">
    <property type="entry name" value="EryCIII-like_N"/>
</dbReference>
<dbReference type="Proteomes" id="UP001165270">
    <property type="component" value="Unassembled WGS sequence"/>
</dbReference>
<evidence type="ECO:0000256" key="1">
    <source>
        <dbReference type="ARBA" id="ARBA00006962"/>
    </source>
</evidence>
<evidence type="ECO:0000256" key="3">
    <source>
        <dbReference type="ARBA" id="ARBA00022679"/>
    </source>
</evidence>
<name>A0ABS9XCF3_9ACTN</name>
<dbReference type="InterPro" id="IPR010610">
    <property type="entry name" value="EryCIII-like_C"/>
</dbReference>
<dbReference type="InterPro" id="IPR002213">
    <property type="entry name" value="UDP_glucos_trans"/>
</dbReference>
<evidence type="ECO:0000259" key="5">
    <source>
        <dbReference type="Pfam" id="PF21036"/>
    </source>
</evidence>
<keyword evidence="7" id="KW-1185">Reference proteome</keyword>
<dbReference type="CDD" id="cd03784">
    <property type="entry name" value="GT1_Gtf-like"/>
    <property type="match status" value="1"/>
</dbReference>
<sequence length="390" mass="41463">MRVLMTALVPSHLMPMVPLTWALRAAGHEVLVAGDTDVVRSARAAGLDGRLIGGSGTTRQQQTRPGAVTMVGRGALEQRAESEWAAVGARWRHRLGGYLDDFVALGRAWQPDLVVTDPVEFGGLIVAGALGVPGVVHRYGPDDITGPLLRQAVVQLRDLAREYGSADGFPAPALLVDPSPPSLLPEGEDDPSLLTRYIPYSGTAELPAWAIEPPERPRVLVCLGMWHGRHIAETGTLPPGFRHVLDACAQLGAEAVLPIDAEYHPLLGELPATVRVVDRFPIGPLLRHTAVTVHHGGSGTTMTSFVAGVPQLVLPGDKPFLQTTARLVERSGGGISLAGEEQQHDPRLVRQALADLLGEEHHRKAARAVGAEIAGLPGPTELVRTLEGLI</sequence>
<gene>
    <name evidence="6" type="ORF">MQN93_08340</name>
</gene>
<protein>
    <submittedName>
        <fullName evidence="6">DUF1205 domain-containing protein</fullName>
    </submittedName>
</protein>
<dbReference type="PANTHER" id="PTHR48050">
    <property type="entry name" value="STEROL 3-BETA-GLUCOSYLTRANSFERASE"/>
    <property type="match status" value="1"/>
</dbReference>
<keyword evidence="2" id="KW-0328">Glycosyltransferase</keyword>
<evidence type="ECO:0000313" key="7">
    <source>
        <dbReference type="Proteomes" id="UP001165270"/>
    </source>
</evidence>
<comment type="caution">
    <text evidence="6">The sequence shown here is derived from an EMBL/GenBank/DDBJ whole genome shotgun (WGS) entry which is preliminary data.</text>
</comment>